<dbReference type="GeneID" id="111113957"/>
<dbReference type="Proteomes" id="UP000694844">
    <property type="component" value="Chromosome 9"/>
</dbReference>
<dbReference type="OrthoDB" id="6071540at2759"/>
<organism evidence="1 2">
    <name type="scientific">Crassostrea virginica</name>
    <name type="common">Eastern oyster</name>
    <dbReference type="NCBI Taxonomy" id="6565"/>
    <lineage>
        <taxon>Eukaryota</taxon>
        <taxon>Metazoa</taxon>
        <taxon>Spiralia</taxon>
        <taxon>Lophotrochozoa</taxon>
        <taxon>Mollusca</taxon>
        <taxon>Bivalvia</taxon>
        <taxon>Autobranchia</taxon>
        <taxon>Pteriomorphia</taxon>
        <taxon>Ostreida</taxon>
        <taxon>Ostreoidea</taxon>
        <taxon>Ostreidae</taxon>
        <taxon>Crassostrea</taxon>
    </lineage>
</organism>
<name>A0A8B8BX50_CRAVI</name>
<dbReference type="KEGG" id="cvn:111113957"/>
<evidence type="ECO:0000313" key="1">
    <source>
        <dbReference type="Proteomes" id="UP000694844"/>
    </source>
</evidence>
<dbReference type="AlphaFoldDB" id="A0A8B8BX50"/>
<keyword evidence="1" id="KW-1185">Reference proteome</keyword>
<proteinExistence type="predicted"/>
<dbReference type="InterPro" id="IPR011042">
    <property type="entry name" value="6-blade_b-propeller_TolB-like"/>
</dbReference>
<sequence length="395" mass="45394">MLMRGQRLDHLFGSVLGDIIHKYKLFVRKVRLNLSRIQDYEHNYVKSVQRPVQLLRFIKKDRLPRIQNEIHFLHYLFSLTREINLGDLVEFLSDIQWTETAQRRVKDEFLLKLMPSPLWKKSYSITCVRFCDHISCETQDRIWISDRNNLFLLDSTTGSNLCNITNSCKLKSGCHTVNSKFELIYICKNFNINKLSYDRKTKSTFIESQDPEWKALSVYCSTFTGDLLVGIKGLSTDTGIVRRYDPTGGNTQTIPDDKTPHTLYRNPLFITENCNGDVVVSDSQQKAVVVTSREGVHRFSYTGPPSGSKLRPFGICTDALTHILVCDGNTRKVHLLDRDGQFLSYLLTQNSPGIQNSPRSLSYDVSLRLWVGSGSGRNNTVSMYRNLNRNPIYDD</sequence>
<gene>
    <name evidence="2" type="primary">LOC111113957</name>
</gene>
<evidence type="ECO:0000313" key="2">
    <source>
        <dbReference type="RefSeq" id="XP_022307957.1"/>
    </source>
</evidence>
<protein>
    <submittedName>
        <fullName evidence="2">Uncharacterized protein LOC111113957</fullName>
    </submittedName>
</protein>
<dbReference type="Gene3D" id="2.120.10.30">
    <property type="entry name" value="TolB, C-terminal domain"/>
    <property type="match status" value="1"/>
</dbReference>
<accession>A0A8B8BX50</accession>
<reference evidence="2" key="1">
    <citation type="submission" date="2025-08" db="UniProtKB">
        <authorList>
            <consortium name="RefSeq"/>
        </authorList>
    </citation>
    <scope>IDENTIFICATION</scope>
    <source>
        <tissue evidence="2">Whole sample</tissue>
    </source>
</reference>
<dbReference type="RefSeq" id="XP_022307957.1">
    <property type="nucleotide sequence ID" value="XM_022452249.1"/>
</dbReference>
<dbReference type="SUPFAM" id="SSF101898">
    <property type="entry name" value="NHL repeat"/>
    <property type="match status" value="1"/>
</dbReference>